<feature type="domain" description="HTH tetR-type" evidence="6">
    <location>
        <begin position="6"/>
        <end position="66"/>
    </location>
</feature>
<evidence type="ECO:0000256" key="5">
    <source>
        <dbReference type="SAM" id="MobiDB-lite"/>
    </source>
</evidence>
<evidence type="ECO:0000259" key="6">
    <source>
        <dbReference type="PROSITE" id="PS50977"/>
    </source>
</evidence>
<feature type="compositionally biased region" description="Polar residues" evidence="5">
    <location>
        <begin position="185"/>
        <end position="212"/>
    </location>
</feature>
<dbReference type="Pfam" id="PF17754">
    <property type="entry name" value="TetR_C_14"/>
    <property type="match status" value="1"/>
</dbReference>
<evidence type="ECO:0000256" key="2">
    <source>
        <dbReference type="ARBA" id="ARBA00023125"/>
    </source>
</evidence>
<gene>
    <name evidence="7" type="ORF">GCM10012278_40070</name>
</gene>
<proteinExistence type="predicted"/>
<dbReference type="InterPro" id="IPR050109">
    <property type="entry name" value="HTH-type_TetR-like_transc_reg"/>
</dbReference>
<sequence>MPRWKPDAVERLQAAALELFDEQGFERTTVAEIVQRAGLTQRTFFNHFADKREVLFGLSAELQQEIIGEIAGGDDTLPPLDAVVRALEVVADKMLENRRAVVTRRYAVIAANPELQERELSKNAALTEAIAAVLHARCGDPETAFLAAGAAMLAQQAAFRKWTRPGETRTLRDLLPDALHSLRTTVNQNSVDPNQNSVDPNQNSVDPNQNSVDPPLPT</sequence>
<dbReference type="EMBL" id="BMNK01000006">
    <property type="protein sequence ID" value="GGP08421.1"/>
    <property type="molecule type" value="Genomic_DNA"/>
</dbReference>
<reference evidence="7" key="1">
    <citation type="journal article" date="2014" name="Int. J. Syst. Evol. Microbiol.">
        <title>Complete genome sequence of Corynebacterium casei LMG S-19264T (=DSM 44701T), isolated from a smear-ripened cheese.</title>
        <authorList>
            <consortium name="US DOE Joint Genome Institute (JGI-PGF)"/>
            <person name="Walter F."/>
            <person name="Albersmeier A."/>
            <person name="Kalinowski J."/>
            <person name="Ruckert C."/>
        </authorList>
    </citation>
    <scope>NUCLEOTIDE SEQUENCE</scope>
    <source>
        <strain evidence="7">CGMCC 4.7430</strain>
    </source>
</reference>
<dbReference type="SUPFAM" id="SSF46689">
    <property type="entry name" value="Homeodomain-like"/>
    <property type="match status" value="1"/>
</dbReference>
<dbReference type="RefSeq" id="WP_189140152.1">
    <property type="nucleotide sequence ID" value="NZ_BMNK01000006.1"/>
</dbReference>
<accession>A0A918E6K5</accession>
<dbReference type="PANTHER" id="PTHR30055:SF238">
    <property type="entry name" value="MYCOFACTOCIN BIOSYNTHESIS TRANSCRIPTIONAL REGULATOR MFTR-RELATED"/>
    <property type="match status" value="1"/>
</dbReference>
<organism evidence="7 8">
    <name type="scientific">Nonomuraea glycinis</name>
    <dbReference type="NCBI Taxonomy" id="2047744"/>
    <lineage>
        <taxon>Bacteria</taxon>
        <taxon>Bacillati</taxon>
        <taxon>Actinomycetota</taxon>
        <taxon>Actinomycetes</taxon>
        <taxon>Streptosporangiales</taxon>
        <taxon>Streptosporangiaceae</taxon>
        <taxon>Nonomuraea</taxon>
    </lineage>
</organism>
<dbReference type="Gene3D" id="1.10.357.10">
    <property type="entry name" value="Tetracycline Repressor, domain 2"/>
    <property type="match status" value="1"/>
</dbReference>
<dbReference type="PROSITE" id="PS50977">
    <property type="entry name" value="HTH_TETR_2"/>
    <property type="match status" value="1"/>
</dbReference>
<evidence type="ECO:0000256" key="1">
    <source>
        <dbReference type="ARBA" id="ARBA00023015"/>
    </source>
</evidence>
<dbReference type="GO" id="GO:0003700">
    <property type="term" value="F:DNA-binding transcription factor activity"/>
    <property type="evidence" value="ECO:0007669"/>
    <property type="project" value="TreeGrafter"/>
</dbReference>
<comment type="caution">
    <text evidence="7">The sequence shown here is derived from an EMBL/GenBank/DDBJ whole genome shotgun (WGS) entry which is preliminary data.</text>
</comment>
<keyword evidence="3" id="KW-0804">Transcription</keyword>
<evidence type="ECO:0000313" key="7">
    <source>
        <dbReference type="EMBL" id="GGP08421.1"/>
    </source>
</evidence>
<protein>
    <submittedName>
        <fullName evidence="7">TetR family transcriptional regulator</fullName>
    </submittedName>
</protein>
<name>A0A918E6K5_9ACTN</name>
<dbReference type="Proteomes" id="UP000660745">
    <property type="component" value="Unassembled WGS sequence"/>
</dbReference>
<dbReference type="PROSITE" id="PS01081">
    <property type="entry name" value="HTH_TETR_1"/>
    <property type="match status" value="1"/>
</dbReference>
<dbReference type="Pfam" id="PF00440">
    <property type="entry name" value="TetR_N"/>
    <property type="match status" value="1"/>
</dbReference>
<keyword evidence="1" id="KW-0805">Transcription regulation</keyword>
<dbReference type="PANTHER" id="PTHR30055">
    <property type="entry name" value="HTH-TYPE TRANSCRIPTIONAL REGULATOR RUTR"/>
    <property type="match status" value="1"/>
</dbReference>
<feature type="region of interest" description="Disordered" evidence="5">
    <location>
        <begin position="185"/>
        <end position="218"/>
    </location>
</feature>
<dbReference type="GO" id="GO:0000976">
    <property type="term" value="F:transcription cis-regulatory region binding"/>
    <property type="evidence" value="ECO:0007669"/>
    <property type="project" value="TreeGrafter"/>
</dbReference>
<dbReference type="PRINTS" id="PR00455">
    <property type="entry name" value="HTHTETR"/>
</dbReference>
<dbReference type="AlphaFoldDB" id="A0A918E6K5"/>
<dbReference type="InterPro" id="IPR001647">
    <property type="entry name" value="HTH_TetR"/>
</dbReference>
<evidence type="ECO:0000313" key="8">
    <source>
        <dbReference type="Proteomes" id="UP000660745"/>
    </source>
</evidence>
<evidence type="ECO:0000256" key="3">
    <source>
        <dbReference type="ARBA" id="ARBA00023163"/>
    </source>
</evidence>
<dbReference type="InterPro" id="IPR023772">
    <property type="entry name" value="DNA-bd_HTH_TetR-type_CS"/>
</dbReference>
<keyword evidence="2 4" id="KW-0238">DNA-binding</keyword>
<feature type="DNA-binding region" description="H-T-H motif" evidence="4">
    <location>
        <begin position="29"/>
        <end position="48"/>
    </location>
</feature>
<keyword evidence="8" id="KW-1185">Reference proteome</keyword>
<evidence type="ECO:0000256" key="4">
    <source>
        <dbReference type="PROSITE-ProRule" id="PRU00335"/>
    </source>
</evidence>
<reference evidence="7" key="2">
    <citation type="submission" date="2020-09" db="EMBL/GenBank/DDBJ databases">
        <authorList>
            <person name="Sun Q."/>
            <person name="Zhou Y."/>
        </authorList>
    </citation>
    <scope>NUCLEOTIDE SEQUENCE</scope>
    <source>
        <strain evidence="7">CGMCC 4.7430</strain>
    </source>
</reference>
<dbReference type="InterPro" id="IPR009057">
    <property type="entry name" value="Homeodomain-like_sf"/>
</dbReference>
<dbReference type="InterPro" id="IPR041347">
    <property type="entry name" value="MftR_C"/>
</dbReference>